<feature type="signal peptide" evidence="1">
    <location>
        <begin position="1"/>
        <end position="20"/>
    </location>
</feature>
<protein>
    <recommendedName>
        <fullName evidence="4">Alkaline phosphatase family protein</fullName>
    </recommendedName>
</protein>
<sequence>MMKKIMIVSLLVFVLGQSWGQEKTKKALFVIVDGIPKDVVDTVDTPNIDAVAAEGGFTMAIMGGDPETYSETPTISAVGYNSLLTGTWANKHNVWGNSIKQPNYYYPTIFKAFKTVFPSKKTAIYSTWLDNRTKLVGANLPATGHFSFDYYYDGMEIDTLHFPHDEQREFIHLIDEAVSKEAAAHVRKEGPDLAWVYLEYSDDMGHKYGNSPEMIDGVKKADVQIGRIWEAIKYREANFEEDWMLVVTTDHGRTVDGYGHGGQSERERKIWIATNADNLNGYFMDNEQEMVDIFPSLAHHLGLSLPKNQAMELDGVSFVGHVSAADFEVDRVRESLKLGWKAFAKGERGRVWIAPSNNFQNGGLDNYWDFGEVNLDDEAATVLLDGLDSKLLKVVLETPSGYLNYWVVEE</sequence>
<evidence type="ECO:0000313" key="2">
    <source>
        <dbReference type="EMBL" id="GGF40173.1"/>
    </source>
</evidence>
<dbReference type="Pfam" id="PF01663">
    <property type="entry name" value="Phosphodiest"/>
    <property type="match status" value="1"/>
</dbReference>
<evidence type="ECO:0000313" key="3">
    <source>
        <dbReference type="Proteomes" id="UP000647339"/>
    </source>
</evidence>
<proteinExistence type="predicted"/>
<dbReference type="InterPro" id="IPR017850">
    <property type="entry name" value="Alkaline_phosphatase_core_sf"/>
</dbReference>
<dbReference type="EMBL" id="BMIU01000016">
    <property type="protein sequence ID" value="GGF40173.1"/>
    <property type="molecule type" value="Genomic_DNA"/>
</dbReference>
<name>A0ABQ1V6P8_9BACT</name>
<keyword evidence="1" id="KW-0732">Signal</keyword>
<dbReference type="InterPro" id="IPR002591">
    <property type="entry name" value="Phosphodiest/P_Trfase"/>
</dbReference>
<keyword evidence="3" id="KW-1185">Reference proteome</keyword>
<gene>
    <name evidence="2" type="ORF">GCM10011339_30890</name>
</gene>
<reference evidence="3" key="1">
    <citation type="journal article" date="2019" name="Int. J. Syst. Evol. Microbiol.">
        <title>The Global Catalogue of Microorganisms (GCM) 10K type strain sequencing project: providing services to taxonomists for standard genome sequencing and annotation.</title>
        <authorList>
            <consortium name="The Broad Institute Genomics Platform"/>
            <consortium name="The Broad Institute Genome Sequencing Center for Infectious Disease"/>
            <person name="Wu L."/>
            <person name="Ma J."/>
        </authorList>
    </citation>
    <scope>NUCLEOTIDE SEQUENCE [LARGE SCALE GENOMIC DNA]</scope>
    <source>
        <strain evidence="3">CGMCC 1.15407</strain>
    </source>
</reference>
<dbReference type="PANTHER" id="PTHR10151:SF120">
    <property type="entry name" value="BIS(5'-ADENOSYL)-TRIPHOSPHATASE"/>
    <property type="match status" value="1"/>
</dbReference>
<accession>A0ABQ1V6P8</accession>
<dbReference type="Proteomes" id="UP000647339">
    <property type="component" value="Unassembled WGS sequence"/>
</dbReference>
<dbReference type="SUPFAM" id="SSF53649">
    <property type="entry name" value="Alkaline phosphatase-like"/>
    <property type="match status" value="1"/>
</dbReference>
<organism evidence="2 3">
    <name type="scientific">Echinicola rosea</name>
    <dbReference type="NCBI Taxonomy" id="1807691"/>
    <lineage>
        <taxon>Bacteria</taxon>
        <taxon>Pseudomonadati</taxon>
        <taxon>Bacteroidota</taxon>
        <taxon>Cytophagia</taxon>
        <taxon>Cytophagales</taxon>
        <taxon>Cyclobacteriaceae</taxon>
        <taxon>Echinicola</taxon>
    </lineage>
</organism>
<dbReference type="RefSeq" id="WP_308421156.1">
    <property type="nucleotide sequence ID" value="NZ_BMIU01000016.1"/>
</dbReference>
<feature type="chain" id="PRO_5046651869" description="Alkaline phosphatase family protein" evidence="1">
    <location>
        <begin position="21"/>
        <end position="410"/>
    </location>
</feature>
<dbReference type="PANTHER" id="PTHR10151">
    <property type="entry name" value="ECTONUCLEOTIDE PYROPHOSPHATASE/PHOSPHODIESTERASE"/>
    <property type="match status" value="1"/>
</dbReference>
<evidence type="ECO:0008006" key="4">
    <source>
        <dbReference type="Google" id="ProtNLM"/>
    </source>
</evidence>
<dbReference type="Gene3D" id="3.40.720.10">
    <property type="entry name" value="Alkaline Phosphatase, subunit A"/>
    <property type="match status" value="1"/>
</dbReference>
<comment type="caution">
    <text evidence="2">The sequence shown here is derived from an EMBL/GenBank/DDBJ whole genome shotgun (WGS) entry which is preliminary data.</text>
</comment>
<evidence type="ECO:0000256" key="1">
    <source>
        <dbReference type="SAM" id="SignalP"/>
    </source>
</evidence>